<dbReference type="InterPro" id="IPR038765">
    <property type="entry name" value="Papain-like_cys_pep_sf"/>
</dbReference>
<evidence type="ECO:0000256" key="7">
    <source>
        <dbReference type="ARBA" id="ARBA00022807"/>
    </source>
</evidence>
<dbReference type="Gene3D" id="3.40.532.10">
    <property type="entry name" value="Peptidase C12, ubiquitin carboxyl-terminal hydrolase"/>
    <property type="match status" value="1"/>
</dbReference>
<gene>
    <name evidence="10" type="ORF">NYPRO_LOCUS21459</name>
</gene>
<dbReference type="Pfam" id="PF01088">
    <property type="entry name" value="Peptidase_C12"/>
    <property type="match status" value="1"/>
</dbReference>
<comment type="caution">
    <text evidence="10">The sequence shown here is derived from an EMBL/GenBank/DDBJ whole genome shotgun (WGS) entry which is preliminary data.</text>
</comment>
<keyword evidence="4" id="KW-0645">Protease</keyword>
<comment type="caution">
    <text evidence="8">Lacks conserved residue(s) required for the propagation of feature annotation.</text>
</comment>
<evidence type="ECO:0000256" key="1">
    <source>
        <dbReference type="ARBA" id="ARBA00000707"/>
    </source>
</evidence>
<dbReference type="SUPFAM" id="SSF54001">
    <property type="entry name" value="Cysteine proteinases"/>
    <property type="match status" value="1"/>
</dbReference>
<dbReference type="InterPro" id="IPR001578">
    <property type="entry name" value="Peptidase_C12_UCH"/>
</dbReference>
<keyword evidence="11" id="KW-1185">Reference proteome</keyword>
<protein>
    <recommendedName>
        <fullName evidence="3">ubiquitinyl hydrolase 1</fullName>
        <ecNumber evidence="3">3.4.19.12</ecNumber>
    </recommendedName>
</protein>
<evidence type="ECO:0000313" key="10">
    <source>
        <dbReference type="EMBL" id="CAD7688666.1"/>
    </source>
</evidence>
<dbReference type="GO" id="GO:0016579">
    <property type="term" value="P:protein deubiquitination"/>
    <property type="evidence" value="ECO:0007669"/>
    <property type="project" value="InterPro"/>
</dbReference>
<name>A0A811ZIY5_NYCPR</name>
<dbReference type="InterPro" id="IPR033837">
    <property type="entry name" value="UCH37"/>
</dbReference>
<feature type="domain" description="UCH catalytic" evidence="9">
    <location>
        <begin position="1"/>
        <end position="147"/>
    </location>
</feature>
<evidence type="ECO:0000256" key="6">
    <source>
        <dbReference type="ARBA" id="ARBA00022801"/>
    </source>
</evidence>
<dbReference type="GO" id="GO:0070628">
    <property type="term" value="F:proteasome binding"/>
    <property type="evidence" value="ECO:0007669"/>
    <property type="project" value="InterPro"/>
</dbReference>
<dbReference type="GO" id="GO:0006511">
    <property type="term" value="P:ubiquitin-dependent protein catabolic process"/>
    <property type="evidence" value="ECO:0007669"/>
    <property type="project" value="InterPro"/>
</dbReference>
<dbReference type="GO" id="GO:0005737">
    <property type="term" value="C:cytoplasm"/>
    <property type="evidence" value="ECO:0007669"/>
    <property type="project" value="TreeGrafter"/>
</dbReference>
<keyword evidence="7" id="KW-0788">Thiol protease</keyword>
<evidence type="ECO:0000256" key="8">
    <source>
        <dbReference type="PROSITE-ProRule" id="PRU01393"/>
    </source>
</evidence>
<evidence type="ECO:0000256" key="3">
    <source>
        <dbReference type="ARBA" id="ARBA00012759"/>
    </source>
</evidence>
<dbReference type="PROSITE" id="PS52048">
    <property type="entry name" value="UCH_DOMAIN"/>
    <property type="match status" value="1"/>
</dbReference>
<reference evidence="10" key="1">
    <citation type="submission" date="2020-12" db="EMBL/GenBank/DDBJ databases">
        <authorList>
            <consortium name="Molecular Ecology Group"/>
        </authorList>
    </citation>
    <scope>NUCLEOTIDE SEQUENCE</scope>
    <source>
        <strain evidence="10">TBG_1078</strain>
    </source>
</reference>
<dbReference type="AlphaFoldDB" id="A0A811ZIY5"/>
<organism evidence="10 11">
    <name type="scientific">Nyctereutes procyonoides</name>
    <name type="common">Raccoon dog</name>
    <name type="synonym">Canis procyonoides</name>
    <dbReference type="NCBI Taxonomy" id="34880"/>
    <lineage>
        <taxon>Eukaryota</taxon>
        <taxon>Metazoa</taxon>
        <taxon>Chordata</taxon>
        <taxon>Craniata</taxon>
        <taxon>Vertebrata</taxon>
        <taxon>Euteleostomi</taxon>
        <taxon>Mammalia</taxon>
        <taxon>Eutheria</taxon>
        <taxon>Laurasiatheria</taxon>
        <taxon>Carnivora</taxon>
        <taxon>Caniformia</taxon>
        <taxon>Canidae</taxon>
        <taxon>Nyctereutes</taxon>
    </lineage>
</organism>
<dbReference type="Proteomes" id="UP000645828">
    <property type="component" value="Unassembled WGS sequence"/>
</dbReference>
<sequence length="168" mass="19350">MNICHSKCVIELYHQDVHSGEMLSKFKEFSQSFDAVIKGLALGSSDVIQQVHNSFVRQQMFETFKTSAKEDAFHFVSYVPKDRLVSVPAIKMASVRPVIGTKETKTRQLIEEPMDTDQGNRLNAIQSEVTQKRQHNYLPFIMESLNTLKRQKKNNAKKAQETIKYKEL</sequence>
<comment type="similarity">
    <text evidence="2 8">Belongs to the peptidase C12 family.</text>
</comment>
<evidence type="ECO:0000256" key="2">
    <source>
        <dbReference type="ARBA" id="ARBA00009326"/>
    </source>
</evidence>
<keyword evidence="6" id="KW-0378">Hydrolase</keyword>
<dbReference type="GO" id="GO:0004843">
    <property type="term" value="F:cysteine-type deubiquitinase activity"/>
    <property type="evidence" value="ECO:0007669"/>
    <property type="project" value="UniProtKB-EC"/>
</dbReference>
<dbReference type="PANTHER" id="PTHR10589">
    <property type="entry name" value="UBIQUITIN CARBOXYL-TERMINAL HYDROLASE"/>
    <property type="match status" value="1"/>
</dbReference>
<dbReference type="GO" id="GO:0031011">
    <property type="term" value="C:Ino80 complex"/>
    <property type="evidence" value="ECO:0007669"/>
    <property type="project" value="InterPro"/>
</dbReference>
<keyword evidence="5" id="KW-0833">Ubl conjugation pathway</keyword>
<dbReference type="EMBL" id="CAJHUB010000768">
    <property type="protein sequence ID" value="CAD7688666.1"/>
    <property type="molecule type" value="Genomic_DNA"/>
</dbReference>
<dbReference type="PANTHER" id="PTHR10589:SF16">
    <property type="entry name" value="UBIQUITIN CARBOXYL-TERMINAL HYDROLASE ISOZYME L5"/>
    <property type="match status" value="1"/>
</dbReference>
<dbReference type="InterPro" id="IPR036959">
    <property type="entry name" value="Peptidase_C12_UCH_sf"/>
</dbReference>
<evidence type="ECO:0000313" key="11">
    <source>
        <dbReference type="Proteomes" id="UP000645828"/>
    </source>
</evidence>
<dbReference type="EC" id="3.4.19.12" evidence="3"/>
<evidence type="ECO:0000256" key="5">
    <source>
        <dbReference type="ARBA" id="ARBA00022786"/>
    </source>
</evidence>
<comment type="catalytic activity">
    <reaction evidence="1">
        <text>Thiol-dependent hydrolysis of ester, thioester, amide, peptide and isopeptide bonds formed by the C-terminal Gly of ubiquitin (a 76-residue protein attached to proteins as an intracellular targeting signal).</text>
        <dbReference type="EC" id="3.4.19.12"/>
    </reaction>
</comment>
<evidence type="ECO:0000259" key="9">
    <source>
        <dbReference type="PROSITE" id="PS52048"/>
    </source>
</evidence>
<proteinExistence type="inferred from homology"/>
<evidence type="ECO:0000256" key="4">
    <source>
        <dbReference type="ARBA" id="ARBA00022670"/>
    </source>
</evidence>
<accession>A0A811ZIY5</accession>
<dbReference type="CDD" id="cd02255">
    <property type="entry name" value="Peptidase_C12"/>
    <property type="match status" value="1"/>
</dbReference>